<dbReference type="AlphaFoldDB" id="A0A9P4WEW9"/>
<comment type="caution">
    <text evidence="4">The sequence shown here is derived from an EMBL/GenBank/DDBJ whole genome shotgun (WGS) entry which is preliminary data.</text>
</comment>
<dbReference type="GO" id="GO:0008270">
    <property type="term" value="F:zinc ion binding"/>
    <property type="evidence" value="ECO:0007669"/>
    <property type="project" value="InterPro"/>
</dbReference>
<dbReference type="GO" id="GO:0005634">
    <property type="term" value="C:nucleus"/>
    <property type="evidence" value="ECO:0007669"/>
    <property type="project" value="UniProtKB-SubCell"/>
</dbReference>
<name>A0A9P4WEW9_CURKU</name>
<evidence type="ECO:0000256" key="2">
    <source>
        <dbReference type="ARBA" id="ARBA00023242"/>
    </source>
</evidence>
<dbReference type="PANTHER" id="PTHR31001:SF40">
    <property type="entry name" value="ZN(II)2CYS6 TRANSCRIPTION FACTOR (EUROFUNG)"/>
    <property type="match status" value="1"/>
</dbReference>
<reference evidence="4" key="1">
    <citation type="submission" date="2019-04" db="EMBL/GenBank/DDBJ databases">
        <title>Sequencing of skin fungus with MAO and IRED activity.</title>
        <authorList>
            <person name="Marsaioli A.J."/>
            <person name="Bonatto J.M.C."/>
            <person name="Reis Junior O."/>
        </authorList>
    </citation>
    <scope>NUCLEOTIDE SEQUENCE</scope>
    <source>
        <strain evidence="4">30M1</strain>
    </source>
</reference>
<dbReference type="GO" id="GO:0006351">
    <property type="term" value="P:DNA-templated transcription"/>
    <property type="evidence" value="ECO:0007669"/>
    <property type="project" value="InterPro"/>
</dbReference>
<organism evidence="4 5">
    <name type="scientific">Curvularia kusanoi</name>
    <name type="common">Cochliobolus kusanoi</name>
    <dbReference type="NCBI Taxonomy" id="90978"/>
    <lineage>
        <taxon>Eukaryota</taxon>
        <taxon>Fungi</taxon>
        <taxon>Dikarya</taxon>
        <taxon>Ascomycota</taxon>
        <taxon>Pezizomycotina</taxon>
        <taxon>Dothideomycetes</taxon>
        <taxon>Pleosporomycetidae</taxon>
        <taxon>Pleosporales</taxon>
        <taxon>Pleosporineae</taxon>
        <taxon>Pleosporaceae</taxon>
        <taxon>Curvularia</taxon>
    </lineage>
</organism>
<accession>A0A9P4WEW9</accession>
<gene>
    <name evidence="4" type="ORF">E8E13_007122</name>
</gene>
<keyword evidence="5" id="KW-1185">Reference proteome</keyword>
<comment type="subcellular location">
    <subcellularLocation>
        <location evidence="1">Nucleus</location>
    </subcellularLocation>
</comment>
<dbReference type="Pfam" id="PF04082">
    <property type="entry name" value="Fungal_trans"/>
    <property type="match status" value="1"/>
</dbReference>
<evidence type="ECO:0000256" key="1">
    <source>
        <dbReference type="ARBA" id="ARBA00004123"/>
    </source>
</evidence>
<proteinExistence type="predicted"/>
<evidence type="ECO:0000313" key="5">
    <source>
        <dbReference type="Proteomes" id="UP000801428"/>
    </source>
</evidence>
<dbReference type="InterPro" id="IPR007219">
    <property type="entry name" value="XnlR_reg_dom"/>
</dbReference>
<sequence>MVRTGNLFPARLRTTHIEKHQNMTYRRNGKLQASPLTKLAAKTSRDAEGRPSHQGLSTTVDNSGSAAYVAHLESTSRPNTFQSFSSSVSPTKSPLTSTPTPFLVPSSLYPENPVVTKPKELPVGRMLLSGLQGFENGSFISHSAVLAENEPKLGLSPPALSESSVSQNLIDRGVGVLMRLKDLSSIQRYIDKWFSFAGGVVVIEPMVKIYLEGIWLTWGKILESSKITDLQAMSAQIWENTSRPLSDLLKRDTTPREFCAGVTGAGLRWEVVGIITSVVPLIAQSLKDGDPIFCSHDAAPVDKDALAANMHAASEMCVQFCDELDILNDLYLWLLYGNSVAYCSLRSRGRYDNWKKQSALAAALQCANLHQEIKVDDNTPFFIAELRKRVFICAYSNDKIDAVFAGRPPKLTRLYCRLQIPLDLTDAQTMSEGPELEAAVAELDEDGWNQYGTVQRSTFARIAARNALITEEILEISMGCFAPDEVIRRAADINTRALKAWDDLPEFLRIDVNDLWNSPRSPIEVLYLVVIRLANLDHRFLLQRILSKKAQLESPPPNLSLLLVCGEIFKVVVMMIDNKDYFRDFQIDFVQILCQNGIPAAAVLAVELLNQERDPTSASAQAFPLHRSDTIQSLSVFVSCLGTIKPGAHGYQSCNRGKAFLKKILDLILGPGPAAPRNILTEVDTGADPTLGASLFELGDDGDFMRWLDVQWDQESWINFT</sequence>
<protein>
    <recommendedName>
        <fullName evidence="3">Xylanolytic transcriptional activator regulatory domain-containing protein</fullName>
    </recommendedName>
</protein>
<dbReference type="CDD" id="cd12148">
    <property type="entry name" value="fungal_TF_MHR"/>
    <property type="match status" value="1"/>
</dbReference>
<keyword evidence="2" id="KW-0539">Nucleus</keyword>
<dbReference type="PANTHER" id="PTHR31001">
    <property type="entry name" value="UNCHARACTERIZED TRANSCRIPTIONAL REGULATORY PROTEIN"/>
    <property type="match status" value="1"/>
</dbReference>
<evidence type="ECO:0000313" key="4">
    <source>
        <dbReference type="EMBL" id="KAF3010745.1"/>
    </source>
</evidence>
<dbReference type="GO" id="GO:0003677">
    <property type="term" value="F:DNA binding"/>
    <property type="evidence" value="ECO:0007669"/>
    <property type="project" value="InterPro"/>
</dbReference>
<feature type="domain" description="Xylanolytic transcriptional activator regulatory" evidence="3">
    <location>
        <begin position="365"/>
        <end position="440"/>
    </location>
</feature>
<dbReference type="OrthoDB" id="4898680at2759"/>
<dbReference type="InterPro" id="IPR050613">
    <property type="entry name" value="Sec_Metabolite_Reg"/>
</dbReference>
<dbReference type="Proteomes" id="UP000801428">
    <property type="component" value="Unassembled WGS sequence"/>
</dbReference>
<evidence type="ECO:0000259" key="3">
    <source>
        <dbReference type="Pfam" id="PF04082"/>
    </source>
</evidence>
<dbReference type="EMBL" id="SWKU01000001">
    <property type="protein sequence ID" value="KAF3010745.1"/>
    <property type="molecule type" value="Genomic_DNA"/>
</dbReference>